<protein>
    <submittedName>
        <fullName evidence="2">Uncharacterized protein</fullName>
    </submittedName>
</protein>
<evidence type="ECO:0000256" key="1">
    <source>
        <dbReference type="SAM" id="MobiDB-lite"/>
    </source>
</evidence>
<proteinExistence type="predicted"/>
<comment type="caution">
    <text evidence="2">The sequence shown here is derived from an EMBL/GenBank/DDBJ whole genome shotgun (WGS) entry which is preliminary data.</text>
</comment>
<sequence length="125" mass="14644">MEGMQRRCRKKNLDWRSYVSYWHMVSKCCSHRGPEPDVTMSPGQTRKHIKKFRILFTTTALKRIYSIILGHQQRGRGHLCLLVWTLEYLRETIKNPLGAGLLRTLKNSKNNQSHNEQKGREGGHN</sequence>
<dbReference type="EMBL" id="JAHHUM010002920">
    <property type="protein sequence ID" value="KAK5599686.1"/>
    <property type="molecule type" value="Genomic_DNA"/>
</dbReference>
<evidence type="ECO:0000313" key="2">
    <source>
        <dbReference type="EMBL" id="KAK5599686.1"/>
    </source>
</evidence>
<dbReference type="AlphaFoldDB" id="A0AAV9QQB3"/>
<accession>A0AAV9QQB3</accession>
<name>A0AAV9QQB3_9TELE</name>
<keyword evidence="3" id="KW-1185">Reference proteome</keyword>
<feature type="compositionally biased region" description="Basic and acidic residues" evidence="1">
    <location>
        <begin position="115"/>
        <end position="125"/>
    </location>
</feature>
<gene>
    <name evidence="2" type="ORF">CRENBAI_017253</name>
</gene>
<dbReference type="Proteomes" id="UP001311232">
    <property type="component" value="Unassembled WGS sequence"/>
</dbReference>
<organism evidence="2 3">
    <name type="scientific">Crenichthys baileyi</name>
    <name type="common">White River springfish</name>
    <dbReference type="NCBI Taxonomy" id="28760"/>
    <lineage>
        <taxon>Eukaryota</taxon>
        <taxon>Metazoa</taxon>
        <taxon>Chordata</taxon>
        <taxon>Craniata</taxon>
        <taxon>Vertebrata</taxon>
        <taxon>Euteleostomi</taxon>
        <taxon>Actinopterygii</taxon>
        <taxon>Neopterygii</taxon>
        <taxon>Teleostei</taxon>
        <taxon>Neoteleostei</taxon>
        <taxon>Acanthomorphata</taxon>
        <taxon>Ovalentaria</taxon>
        <taxon>Atherinomorphae</taxon>
        <taxon>Cyprinodontiformes</taxon>
        <taxon>Goodeidae</taxon>
        <taxon>Crenichthys</taxon>
    </lineage>
</organism>
<feature type="region of interest" description="Disordered" evidence="1">
    <location>
        <begin position="106"/>
        <end position="125"/>
    </location>
</feature>
<evidence type="ECO:0000313" key="3">
    <source>
        <dbReference type="Proteomes" id="UP001311232"/>
    </source>
</evidence>
<reference evidence="2 3" key="1">
    <citation type="submission" date="2021-06" db="EMBL/GenBank/DDBJ databases">
        <authorList>
            <person name="Palmer J.M."/>
        </authorList>
    </citation>
    <scope>NUCLEOTIDE SEQUENCE [LARGE SCALE GENOMIC DNA]</scope>
    <source>
        <strain evidence="2 3">MEX-2019</strain>
        <tissue evidence="2">Muscle</tissue>
    </source>
</reference>